<dbReference type="PANTHER" id="PTHR21716:SF53">
    <property type="entry name" value="PERMEASE PERM-RELATED"/>
    <property type="match status" value="1"/>
</dbReference>
<keyword evidence="6" id="KW-1133">Transmembrane helix</keyword>
<dbReference type="GO" id="GO:0005886">
    <property type="term" value="C:plasma membrane"/>
    <property type="evidence" value="ECO:0007669"/>
    <property type="project" value="UniProtKB-SubCell"/>
</dbReference>
<evidence type="ECO:0000256" key="3">
    <source>
        <dbReference type="ARBA" id="ARBA00022448"/>
    </source>
</evidence>
<sequence>MVDDAEPQHQGGDRGHHPLVGQPHGDDEGPIADAERQAAQLRSRDHKLGQRGERFDRRSPFVVGLTASAGVAVTYGAVCVLGAMSSVLVLIGVAMFFALGLETAVSWLVNRKLPRWAAVTVVVTLVFALIGGTLAATIPPLVQEARQLAEQLPHYLQHAHDRSSLIGRIDERVHLQQRITELANGSGRFTVAGIVRTGSQVFGVVSHVGIVSMLTVYFLADMRRIRAGFYRLMPNSRRPRAVLIGDAVVAKFGAYLFGNVLTSIIAGLATSVWCLLLDVPYAVLLGVVVAILDLFPYGSTVGGFIVAAVALSVSIPVAIATVAFYMGFRLGEDYLLTPRIIGRAVRVPAGVTVVAVLLGAAWLGVVGALVAIPLAAALQLLAQELLFPALDEA</sequence>
<dbReference type="EMBL" id="AP018164">
    <property type="protein sequence ID" value="BAX93667.1"/>
    <property type="molecule type" value="Genomic_DNA"/>
</dbReference>
<accession>A0A1Z4EL01</accession>
<evidence type="ECO:0000256" key="6">
    <source>
        <dbReference type="ARBA" id="ARBA00022989"/>
    </source>
</evidence>
<keyword evidence="4" id="KW-1003">Cell membrane</keyword>
<dbReference type="GO" id="GO:0055085">
    <property type="term" value="P:transmembrane transport"/>
    <property type="evidence" value="ECO:0007669"/>
    <property type="project" value="TreeGrafter"/>
</dbReference>
<reference evidence="9" key="1">
    <citation type="submission" date="2017-06" db="EMBL/GenBank/DDBJ databases">
        <title>Complete Genome Sequence of Mycobacterium shigaense.</title>
        <authorList>
            <person name="Fukano H."/>
            <person name="Yoshida M."/>
            <person name="Kazumi Y."/>
            <person name="Ogura Y."/>
            <person name="Mitarai S."/>
            <person name="Hayashi T."/>
            <person name="Hoshino Y."/>
        </authorList>
    </citation>
    <scope>NUCLEOTIDE SEQUENCE [LARGE SCALE GENOMIC DNA]</scope>
    <source>
        <strain evidence="9">UN-152</strain>
    </source>
</reference>
<comment type="similarity">
    <text evidence="2">Belongs to the autoinducer-2 exporter (AI-2E) (TC 2.A.86) family.</text>
</comment>
<evidence type="ECO:0000313" key="8">
    <source>
        <dbReference type="EMBL" id="BAX93667.1"/>
    </source>
</evidence>
<keyword evidence="5" id="KW-0812">Transmembrane</keyword>
<keyword evidence="7" id="KW-0472">Membrane</keyword>
<name>A0A1Z4EL01_9MYCO</name>
<evidence type="ECO:0000256" key="5">
    <source>
        <dbReference type="ARBA" id="ARBA00022692"/>
    </source>
</evidence>
<dbReference type="Pfam" id="PF01594">
    <property type="entry name" value="AI-2E_transport"/>
    <property type="match status" value="1"/>
</dbReference>
<dbReference type="RefSeq" id="WP_232011071.1">
    <property type="nucleotide sequence ID" value="NZ_AP018164.1"/>
</dbReference>
<dbReference type="Proteomes" id="UP000217736">
    <property type="component" value="Chromosome"/>
</dbReference>
<organism evidence="8 9">
    <name type="scientific">Mycobacterium shigaense</name>
    <dbReference type="NCBI Taxonomy" id="722731"/>
    <lineage>
        <taxon>Bacteria</taxon>
        <taxon>Bacillati</taxon>
        <taxon>Actinomycetota</taxon>
        <taxon>Actinomycetes</taxon>
        <taxon>Mycobacteriales</taxon>
        <taxon>Mycobacteriaceae</taxon>
        <taxon>Mycobacterium</taxon>
        <taxon>Mycobacterium simiae complex</taxon>
    </lineage>
</organism>
<proteinExistence type="inferred from homology"/>
<dbReference type="KEGG" id="mshg:MSG_03537"/>
<evidence type="ECO:0000256" key="4">
    <source>
        <dbReference type="ARBA" id="ARBA00022475"/>
    </source>
</evidence>
<dbReference type="AlphaFoldDB" id="A0A1Z4EL01"/>
<keyword evidence="9" id="KW-1185">Reference proteome</keyword>
<comment type="subcellular location">
    <subcellularLocation>
        <location evidence="1">Cell membrane</location>
        <topology evidence="1">Multi-pass membrane protein</topology>
    </subcellularLocation>
</comment>
<evidence type="ECO:0000256" key="1">
    <source>
        <dbReference type="ARBA" id="ARBA00004651"/>
    </source>
</evidence>
<gene>
    <name evidence="8" type="ORF">MSG_03537</name>
</gene>
<keyword evidence="3" id="KW-0813">Transport</keyword>
<evidence type="ECO:0000313" key="9">
    <source>
        <dbReference type="Proteomes" id="UP000217736"/>
    </source>
</evidence>
<evidence type="ECO:0000256" key="2">
    <source>
        <dbReference type="ARBA" id="ARBA00009773"/>
    </source>
</evidence>
<dbReference type="InterPro" id="IPR002549">
    <property type="entry name" value="AI-2E-like"/>
</dbReference>
<protein>
    <submittedName>
        <fullName evidence="8">AI-2E family transporter</fullName>
    </submittedName>
</protein>
<evidence type="ECO:0000256" key="7">
    <source>
        <dbReference type="ARBA" id="ARBA00023136"/>
    </source>
</evidence>
<dbReference type="PANTHER" id="PTHR21716">
    <property type="entry name" value="TRANSMEMBRANE PROTEIN"/>
    <property type="match status" value="1"/>
</dbReference>